<dbReference type="Gene3D" id="1.10.1220.10">
    <property type="entry name" value="Met repressor-like"/>
    <property type="match status" value="1"/>
</dbReference>
<evidence type="ECO:0000313" key="3">
    <source>
        <dbReference type="Proteomes" id="UP000248724"/>
    </source>
</evidence>
<protein>
    <recommendedName>
        <fullName evidence="5">Ribbon-helix-helix protein CopG domain-containing protein</fullName>
    </recommendedName>
</protein>
<dbReference type="EMBL" id="QHBU01000272">
    <property type="protein sequence ID" value="PZR78048.1"/>
    <property type="molecule type" value="Genomic_DNA"/>
</dbReference>
<gene>
    <name evidence="2" type="ORF">DLM65_14215</name>
    <name evidence="1" type="ORF">JF886_03370</name>
</gene>
<name>A0A2W5ZXJ4_9BACT</name>
<evidence type="ECO:0000313" key="4">
    <source>
        <dbReference type="Proteomes" id="UP000606991"/>
    </source>
</evidence>
<accession>A0A934JZ01</accession>
<proteinExistence type="predicted"/>
<dbReference type="Proteomes" id="UP000606991">
    <property type="component" value="Unassembled WGS sequence"/>
</dbReference>
<dbReference type="GO" id="GO:0006355">
    <property type="term" value="P:regulation of DNA-templated transcription"/>
    <property type="evidence" value="ECO:0007669"/>
    <property type="project" value="InterPro"/>
</dbReference>
<accession>A0A2W5ZXJ4</accession>
<evidence type="ECO:0000313" key="2">
    <source>
        <dbReference type="EMBL" id="PZR78048.1"/>
    </source>
</evidence>
<dbReference type="RefSeq" id="WP_337309619.1">
    <property type="nucleotide sequence ID" value="NZ_JAEKNS010000040.1"/>
</dbReference>
<reference evidence="2 3" key="1">
    <citation type="journal article" date="2017" name="Nature">
        <title>Atmospheric trace gases support primary production in Antarctic desert surface soil.</title>
        <authorList>
            <person name="Ji M."/>
            <person name="Greening C."/>
            <person name="Vanwonterghem I."/>
            <person name="Carere C.R."/>
            <person name="Bay S.K."/>
            <person name="Steen J.A."/>
            <person name="Montgomery K."/>
            <person name="Lines T."/>
            <person name="Beardall J."/>
            <person name="van Dorst J."/>
            <person name="Snape I."/>
            <person name="Stott M.B."/>
            <person name="Hugenholtz P."/>
            <person name="Ferrari B.C."/>
        </authorList>
    </citation>
    <scope>NUCLEOTIDE SEQUENCE [LARGE SCALE GENOMIC DNA]</scope>
    <source>
        <strain evidence="2">RRmetagenome_bin12</strain>
    </source>
</reference>
<dbReference type="Proteomes" id="UP000248724">
    <property type="component" value="Unassembled WGS sequence"/>
</dbReference>
<comment type="caution">
    <text evidence="2">The sequence shown here is derived from an EMBL/GenBank/DDBJ whole genome shotgun (WGS) entry which is preliminary data.</text>
</comment>
<evidence type="ECO:0008006" key="5">
    <source>
        <dbReference type="Google" id="ProtNLM"/>
    </source>
</evidence>
<dbReference type="InterPro" id="IPR013321">
    <property type="entry name" value="Arc_rbn_hlx_hlx"/>
</dbReference>
<organism evidence="2 3">
    <name type="scientific">Candidatus Aeolococcus gillhamiae</name>
    <dbReference type="NCBI Taxonomy" id="3127015"/>
    <lineage>
        <taxon>Bacteria</taxon>
        <taxon>Bacillati</taxon>
        <taxon>Candidatus Dormiibacterota</taxon>
        <taxon>Candidatus Dormibacteria</taxon>
        <taxon>Candidatus Aeolococcales</taxon>
        <taxon>Candidatus Aeolococcaceae</taxon>
        <taxon>Candidatus Aeolococcus</taxon>
    </lineage>
</organism>
<reference evidence="1 4" key="3">
    <citation type="submission" date="2020-10" db="EMBL/GenBank/DDBJ databases">
        <title>Ca. Dormibacterota MAGs.</title>
        <authorList>
            <person name="Montgomery K."/>
        </authorList>
    </citation>
    <scope>NUCLEOTIDE SEQUENCE [LARGE SCALE GENOMIC DNA]</scope>
    <source>
        <strain evidence="1">SC8812_S17_18</strain>
    </source>
</reference>
<dbReference type="EMBL" id="JAEKNS010000040">
    <property type="protein sequence ID" value="MBJ7593893.1"/>
    <property type="molecule type" value="Genomic_DNA"/>
</dbReference>
<sequence>MRKAVRVNTTLDDDLLERIDMFASQRREDRSTAIRQLVDIGLRELSKRDALDAYRQGRVTLREFASVLNLGIWAAHDLLLAEGVAVAQGSPTETSAAVQTLLGASTARFE</sequence>
<dbReference type="AlphaFoldDB" id="A0A2W5ZXJ4"/>
<reference evidence="2" key="2">
    <citation type="submission" date="2018-05" db="EMBL/GenBank/DDBJ databases">
        <authorList>
            <person name="Ferrari B."/>
        </authorList>
    </citation>
    <scope>NUCLEOTIDE SEQUENCE</scope>
    <source>
        <strain evidence="2">RRmetagenome_bin12</strain>
    </source>
</reference>
<evidence type="ECO:0000313" key="1">
    <source>
        <dbReference type="EMBL" id="MBJ7593893.1"/>
    </source>
</evidence>